<dbReference type="Gramene" id="ERM97296">
    <property type="protein sequence ID" value="ERM97296"/>
    <property type="gene ID" value="AMTR_s05480p00001210"/>
</dbReference>
<proteinExistence type="predicted"/>
<evidence type="ECO:0000313" key="2">
    <source>
        <dbReference type="Proteomes" id="UP000017836"/>
    </source>
</evidence>
<evidence type="ECO:0000313" key="1">
    <source>
        <dbReference type="EMBL" id="ERM97296.1"/>
    </source>
</evidence>
<dbReference type="EMBL" id="KI396526">
    <property type="protein sequence ID" value="ERM97296.1"/>
    <property type="molecule type" value="Genomic_DNA"/>
</dbReference>
<keyword evidence="2" id="KW-1185">Reference proteome</keyword>
<dbReference type="Proteomes" id="UP000017836">
    <property type="component" value="Unassembled WGS sequence"/>
</dbReference>
<accession>U5CKW3</accession>
<name>U5CKW3_AMBTC</name>
<protein>
    <submittedName>
        <fullName evidence="1">Uncharacterized protein</fullName>
    </submittedName>
</protein>
<sequence>MAQSQACARLMLGLGLSQTGLGPLQHNPDQVGPSLSPIAGRPLTEDYGFHTFGRSNNCPEK</sequence>
<dbReference type="AlphaFoldDB" id="U5CKW3"/>
<gene>
    <name evidence="1" type="ORF">AMTR_s05480p00001210</name>
</gene>
<reference evidence="2" key="1">
    <citation type="journal article" date="2013" name="Science">
        <title>The Amborella genome and the evolution of flowering plants.</title>
        <authorList>
            <consortium name="Amborella Genome Project"/>
        </authorList>
    </citation>
    <scope>NUCLEOTIDE SEQUENCE [LARGE SCALE GENOMIC DNA]</scope>
</reference>
<dbReference type="HOGENOM" id="CLU_2925707_0_0_1"/>
<organism evidence="1 2">
    <name type="scientific">Amborella trichopoda</name>
    <dbReference type="NCBI Taxonomy" id="13333"/>
    <lineage>
        <taxon>Eukaryota</taxon>
        <taxon>Viridiplantae</taxon>
        <taxon>Streptophyta</taxon>
        <taxon>Embryophyta</taxon>
        <taxon>Tracheophyta</taxon>
        <taxon>Spermatophyta</taxon>
        <taxon>Magnoliopsida</taxon>
        <taxon>Amborellales</taxon>
        <taxon>Amborellaceae</taxon>
        <taxon>Amborella</taxon>
    </lineage>
</organism>